<dbReference type="SMART" id="SM00342">
    <property type="entry name" value="HTH_ARAC"/>
    <property type="match status" value="1"/>
</dbReference>
<dbReference type="OrthoDB" id="5295174at2"/>
<dbReference type="STRING" id="216903.SAMN05444371_1647"/>
<keyword evidence="4" id="KW-0812">Transmembrane</keyword>
<dbReference type="Pfam" id="PF12833">
    <property type="entry name" value="HTH_18"/>
    <property type="match status" value="1"/>
</dbReference>
<feature type="transmembrane region" description="Helical" evidence="4">
    <location>
        <begin position="305"/>
        <end position="325"/>
    </location>
</feature>
<evidence type="ECO:0000313" key="7">
    <source>
        <dbReference type="Proteomes" id="UP000184498"/>
    </source>
</evidence>
<dbReference type="PANTHER" id="PTHR43280">
    <property type="entry name" value="ARAC-FAMILY TRANSCRIPTIONAL REGULATOR"/>
    <property type="match status" value="1"/>
</dbReference>
<sequence length="475" mass="55787">MQKLFFLLFIIFFSLVSGKTADPEKKQLFQKAVYEMTLTPDKASEVLDYLEKNFELDSEEKEKLDYLRIKSLFFQNNLADALKKISDKNENLPPSIVVLKRSILYYLNIKDNSDTNSFTGNDFVFSNEIMSLLNRLSENKSKNTERDLSGILEKAKTSNLLIARENLFYLSDFLVDNDKDLSFDLFLNGIKELYKNDLQFRLLYGKYLVQNGRIELAEKIIAELPKDSLEQTTNLNLKYDYYDFLTQYYARTKSDDKYKGTVEKQDLLLKNINQTRFSAKNKWFNIVEETLRNEQTLLLTNRKKVLFSIIGIGLVIIILITIRFFQIRSQITEYQNFIKKINFLKERKVPQPQVISEKTENLLLKKLEDFEKTEDFIKPDISLQNLAKKLETNTKYLSETINTNKQKNFNAYINELRINYIINKLREKPIYRSYKIKYLAEESGFSTHSGFAAVFKSVTGMSPANYIQLLKQKEE</sequence>
<feature type="domain" description="HTH araC/xylS-type" evidence="5">
    <location>
        <begin position="357"/>
        <end position="469"/>
    </location>
</feature>
<evidence type="ECO:0000256" key="4">
    <source>
        <dbReference type="SAM" id="Phobius"/>
    </source>
</evidence>
<dbReference type="Gene3D" id="1.10.10.60">
    <property type="entry name" value="Homeodomain-like"/>
    <property type="match status" value="2"/>
</dbReference>
<keyword evidence="1" id="KW-0805">Transcription regulation</keyword>
<evidence type="ECO:0000256" key="1">
    <source>
        <dbReference type="ARBA" id="ARBA00023015"/>
    </source>
</evidence>
<evidence type="ECO:0000259" key="5">
    <source>
        <dbReference type="PROSITE" id="PS01124"/>
    </source>
</evidence>
<dbReference type="EMBL" id="FRAM01000002">
    <property type="protein sequence ID" value="SHK26549.1"/>
    <property type="molecule type" value="Genomic_DNA"/>
</dbReference>
<dbReference type="SUPFAM" id="SSF46689">
    <property type="entry name" value="Homeodomain-like"/>
    <property type="match status" value="1"/>
</dbReference>
<gene>
    <name evidence="6" type="ORF">SAMN05444371_1647</name>
</gene>
<dbReference type="AlphaFoldDB" id="A0A1M6R248"/>
<protein>
    <submittedName>
        <fullName evidence="6">AraC-type DNA-binding protein</fullName>
    </submittedName>
</protein>
<keyword evidence="3" id="KW-0804">Transcription</keyword>
<evidence type="ECO:0000256" key="2">
    <source>
        <dbReference type="ARBA" id="ARBA00023125"/>
    </source>
</evidence>
<keyword evidence="7" id="KW-1185">Reference proteome</keyword>
<dbReference type="PANTHER" id="PTHR43280:SF2">
    <property type="entry name" value="HTH-TYPE TRANSCRIPTIONAL REGULATOR EXSA"/>
    <property type="match status" value="1"/>
</dbReference>
<dbReference type="GO" id="GO:0003700">
    <property type="term" value="F:DNA-binding transcription factor activity"/>
    <property type="evidence" value="ECO:0007669"/>
    <property type="project" value="InterPro"/>
</dbReference>
<dbReference type="Proteomes" id="UP000184498">
    <property type="component" value="Unassembled WGS sequence"/>
</dbReference>
<dbReference type="PROSITE" id="PS01124">
    <property type="entry name" value="HTH_ARAC_FAMILY_2"/>
    <property type="match status" value="1"/>
</dbReference>
<accession>A0A1M6R248</accession>
<keyword evidence="4" id="KW-1133">Transmembrane helix</keyword>
<keyword evidence="4" id="KW-0472">Membrane</keyword>
<dbReference type="GO" id="GO:0043565">
    <property type="term" value="F:sequence-specific DNA binding"/>
    <property type="evidence" value="ECO:0007669"/>
    <property type="project" value="InterPro"/>
</dbReference>
<name>A0A1M6R248_9FLAO</name>
<keyword evidence="2 6" id="KW-0238">DNA-binding</keyword>
<reference evidence="7" key="1">
    <citation type="submission" date="2016-11" db="EMBL/GenBank/DDBJ databases">
        <authorList>
            <person name="Varghese N."/>
            <person name="Submissions S."/>
        </authorList>
    </citation>
    <scope>NUCLEOTIDE SEQUENCE [LARGE SCALE GENOMIC DNA]</scope>
    <source>
        <strain evidence="7">DSM 18016</strain>
    </source>
</reference>
<evidence type="ECO:0000313" key="6">
    <source>
        <dbReference type="EMBL" id="SHK26549.1"/>
    </source>
</evidence>
<dbReference type="InterPro" id="IPR018060">
    <property type="entry name" value="HTH_AraC"/>
</dbReference>
<organism evidence="6 7">
    <name type="scientific">Epilithonimonas mollis</name>
    <dbReference type="NCBI Taxonomy" id="216903"/>
    <lineage>
        <taxon>Bacteria</taxon>
        <taxon>Pseudomonadati</taxon>
        <taxon>Bacteroidota</taxon>
        <taxon>Flavobacteriia</taxon>
        <taxon>Flavobacteriales</taxon>
        <taxon>Weeksellaceae</taxon>
        <taxon>Chryseobacterium group</taxon>
        <taxon>Epilithonimonas</taxon>
    </lineage>
</organism>
<evidence type="ECO:0000256" key="3">
    <source>
        <dbReference type="ARBA" id="ARBA00023163"/>
    </source>
</evidence>
<dbReference type="RefSeq" id="WP_072997333.1">
    <property type="nucleotide sequence ID" value="NZ_FRAM01000002.1"/>
</dbReference>
<dbReference type="InterPro" id="IPR009057">
    <property type="entry name" value="Homeodomain-like_sf"/>
</dbReference>
<proteinExistence type="predicted"/>